<comment type="caution">
    <text evidence="2">The sequence shown here is derived from an EMBL/GenBank/DDBJ whole genome shotgun (WGS) entry which is preliminary data.</text>
</comment>
<feature type="non-terminal residue" evidence="2">
    <location>
        <position position="158"/>
    </location>
</feature>
<proteinExistence type="predicted"/>
<evidence type="ECO:0000313" key="2">
    <source>
        <dbReference type="EMBL" id="ETJ06131.1"/>
    </source>
</evidence>
<evidence type="ECO:0000313" key="3">
    <source>
        <dbReference type="Proteomes" id="UP000018852"/>
    </source>
</evidence>
<evidence type="ECO:0000256" key="1">
    <source>
        <dbReference type="SAM" id="Phobius"/>
    </source>
</evidence>
<dbReference type="SUPFAM" id="SSF48317">
    <property type="entry name" value="Acid phosphatase/Vanadium-dependent haloperoxidase"/>
    <property type="match status" value="1"/>
</dbReference>
<keyword evidence="1" id="KW-0472">Membrane</keyword>
<sequence length="158" mass="17429">MARRLWTSPEISLTLGSTILFALWTWLTLSGRLTWLDRLLRPPFLPPRSVRGQVAEAFSLLTHPVFTLILIAAVAVFSYKARMRRLSLALAVAAAGLPAQAVLAFMIDRPRPHTAFADSISHFGGAYPASHVTAMTILAWVLVTLTRAHRRSTSIVAR</sequence>
<feature type="transmembrane region" description="Helical" evidence="1">
    <location>
        <begin position="86"/>
        <end position="107"/>
    </location>
</feature>
<reference evidence="2 3" key="1">
    <citation type="submission" date="2013-12" db="EMBL/GenBank/DDBJ databases">
        <title>A Varibaculum cambriense genome reconstructed from a premature infant gut community with otherwise low bacterial novelty that shifts toward anaerobic metabolism during the third week of life.</title>
        <authorList>
            <person name="Brown C.T."/>
            <person name="Sharon I."/>
            <person name="Thomas B.C."/>
            <person name="Castelle C.J."/>
            <person name="Morowitz M.J."/>
            <person name="Banfield J.F."/>
        </authorList>
    </citation>
    <scope>NUCLEOTIDE SEQUENCE [LARGE SCALE GENOMIC DNA]</scope>
    <source>
        <strain evidence="3">DORA_12</strain>
    </source>
</reference>
<dbReference type="InterPro" id="IPR036938">
    <property type="entry name" value="PAP2/HPO_sf"/>
</dbReference>
<keyword evidence="1" id="KW-1133">Transmembrane helix</keyword>
<accession>W1VK85</accession>
<dbReference type="EMBL" id="AZLV01000371">
    <property type="protein sequence ID" value="ETJ06131.1"/>
    <property type="molecule type" value="Genomic_DNA"/>
</dbReference>
<feature type="transmembrane region" description="Helical" evidence="1">
    <location>
        <begin position="12"/>
        <end position="35"/>
    </location>
</feature>
<dbReference type="Proteomes" id="UP000018852">
    <property type="component" value="Unassembled WGS sequence"/>
</dbReference>
<feature type="transmembrane region" description="Helical" evidence="1">
    <location>
        <begin position="55"/>
        <end position="79"/>
    </location>
</feature>
<feature type="transmembrane region" description="Helical" evidence="1">
    <location>
        <begin position="127"/>
        <end position="145"/>
    </location>
</feature>
<protein>
    <submittedName>
        <fullName evidence="2">PA-phosphatase like protein phosphoesterase</fullName>
    </submittedName>
</protein>
<dbReference type="AlphaFoldDB" id="W1VK85"/>
<name>W1VK85_9ACTO</name>
<keyword evidence="1" id="KW-0812">Transmembrane</keyword>
<organism evidence="2 3">
    <name type="scientific">Actinomyces urogenitalis DORA_12</name>
    <dbReference type="NCBI Taxonomy" id="1403939"/>
    <lineage>
        <taxon>Bacteria</taxon>
        <taxon>Bacillati</taxon>
        <taxon>Actinomycetota</taxon>
        <taxon>Actinomycetes</taxon>
        <taxon>Actinomycetales</taxon>
        <taxon>Actinomycetaceae</taxon>
        <taxon>Actinomyces</taxon>
    </lineage>
</organism>
<gene>
    <name evidence="2" type="ORF">Q605_AUC00371G0001</name>
</gene>